<feature type="transmembrane region" description="Helical" evidence="1">
    <location>
        <begin position="71"/>
        <end position="90"/>
    </location>
</feature>
<name>A0A2T0B6B9_9CLOT</name>
<dbReference type="OrthoDB" id="1734233at2"/>
<dbReference type="EMBL" id="PVXO01000027">
    <property type="protein sequence ID" value="PRR79353.1"/>
    <property type="molecule type" value="Genomic_DNA"/>
</dbReference>
<keyword evidence="3" id="KW-1185">Reference proteome</keyword>
<dbReference type="RefSeq" id="WP_106062988.1">
    <property type="nucleotide sequence ID" value="NZ_PVXO01000027.1"/>
</dbReference>
<keyword evidence="1" id="KW-0812">Transmembrane</keyword>
<keyword evidence="1" id="KW-1133">Transmembrane helix</keyword>
<comment type="caution">
    <text evidence="2">The sequence shown here is derived from an EMBL/GenBank/DDBJ whole genome shotgun (WGS) entry which is preliminary data.</text>
</comment>
<reference evidence="2 3" key="1">
    <citation type="submission" date="2018-03" db="EMBL/GenBank/DDBJ databases">
        <title>Genome sequence of Clostridium liquoris DSM 100320.</title>
        <authorList>
            <person name="Poehlein A."/>
            <person name="Daniel R."/>
        </authorList>
    </citation>
    <scope>NUCLEOTIDE SEQUENCE [LARGE SCALE GENOMIC DNA]</scope>
    <source>
        <strain evidence="2 3">DSM 100320</strain>
    </source>
</reference>
<keyword evidence="1" id="KW-0472">Membrane</keyword>
<dbReference type="AlphaFoldDB" id="A0A2T0B6B9"/>
<dbReference type="Proteomes" id="UP000239706">
    <property type="component" value="Unassembled WGS sequence"/>
</dbReference>
<evidence type="ECO:0000313" key="2">
    <source>
        <dbReference type="EMBL" id="PRR79353.1"/>
    </source>
</evidence>
<organism evidence="2 3">
    <name type="scientific">Clostridium liquoris</name>
    <dbReference type="NCBI Taxonomy" id="1289519"/>
    <lineage>
        <taxon>Bacteria</taxon>
        <taxon>Bacillati</taxon>
        <taxon>Bacillota</taxon>
        <taxon>Clostridia</taxon>
        <taxon>Eubacteriales</taxon>
        <taxon>Clostridiaceae</taxon>
        <taxon>Clostridium</taxon>
    </lineage>
</organism>
<dbReference type="PIRSF" id="PIRSF004923">
    <property type="entry name" value="RseC"/>
    <property type="match status" value="1"/>
</dbReference>
<dbReference type="PANTHER" id="PTHR35867">
    <property type="entry name" value="PROTEIN RSEC"/>
    <property type="match status" value="1"/>
</dbReference>
<evidence type="ECO:0000256" key="1">
    <source>
        <dbReference type="SAM" id="Phobius"/>
    </source>
</evidence>
<accession>A0A2T0B6B9</accession>
<dbReference type="InterPro" id="IPR007359">
    <property type="entry name" value="SigmaE_reg_RseC_MucC"/>
</dbReference>
<sequence>MNQIGFVKEVKGDKASVMFKRLSECGDKCSTCSCHCEAPPITLDMSNPVDAKAGDTVEVVMKDSIFLKFTFFAYIIPLILMLLGIAIGYLTTHNELTSVLLGLTFLAISYVILRFINNNHKKESFHMVRIISAEELARFGL</sequence>
<dbReference type="Pfam" id="PF04246">
    <property type="entry name" value="RseC_MucC"/>
    <property type="match status" value="1"/>
</dbReference>
<evidence type="ECO:0000313" key="3">
    <source>
        <dbReference type="Proteomes" id="UP000239706"/>
    </source>
</evidence>
<protein>
    <submittedName>
        <fullName evidence="2">Positive regulator of sigma(E), RseC/MucC</fullName>
    </submittedName>
</protein>
<proteinExistence type="predicted"/>
<dbReference type="PANTHER" id="PTHR35867:SF1">
    <property type="entry name" value="PROTEIN RSEC"/>
    <property type="match status" value="1"/>
</dbReference>
<feature type="transmembrane region" description="Helical" evidence="1">
    <location>
        <begin position="96"/>
        <end position="116"/>
    </location>
</feature>
<gene>
    <name evidence="2" type="ORF">CLLI_08330</name>
</gene>
<dbReference type="InterPro" id="IPR026268">
    <property type="entry name" value="RseC"/>
</dbReference>